<dbReference type="GO" id="GO:0004857">
    <property type="term" value="F:enzyme inhibitor activity"/>
    <property type="evidence" value="ECO:0000318"/>
    <property type="project" value="GO_Central"/>
</dbReference>
<protein>
    <recommendedName>
        <fullName evidence="3">Pectinesterase inhibitor domain-containing protein</fullName>
    </recommendedName>
</protein>
<dbReference type="Gramene" id="ERM94154">
    <property type="protein sequence ID" value="ERM94154"/>
    <property type="gene ID" value="AMTR_s00010p00167000"/>
</dbReference>
<dbReference type="Proteomes" id="UP000017836">
    <property type="component" value="Unassembled WGS sequence"/>
</dbReference>
<reference evidence="5" key="1">
    <citation type="journal article" date="2013" name="Science">
        <title>The Amborella genome and the evolution of flowering plants.</title>
        <authorList>
            <consortium name="Amborella Genome Project"/>
        </authorList>
    </citation>
    <scope>NUCLEOTIDE SEQUENCE [LARGE SCALE GENOMIC DNA]</scope>
</reference>
<dbReference type="InterPro" id="IPR035513">
    <property type="entry name" value="Invertase/methylesterase_inhib"/>
</dbReference>
<accession>W1NG39</accession>
<gene>
    <name evidence="4" type="ORF">AMTR_s00010p00167000</name>
</gene>
<keyword evidence="5" id="KW-1185">Reference proteome</keyword>
<dbReference type="PANTHER" id="PTHR31080">
    <property type="entry name" value="PECTINESTERASE INHIBITOR-LIKE"/>
    <property type="match status" value="1"/>
</dbReference>
<dbReference type="EMBL" id="KI397513">
    <property type="protein sequence ID" value="ERM94154.1"/>
    <property type="molecule type" value="Genomic_DNA"/>
</dbReference>
<dbReference type="SUPFAM" id="SSF101148">
    <property type="entry name" value="Plant invertase/pectin methylesterase inhibitor"/>
    <property type="match status" value="1"/>
</dbReference>
<dbReference type="InterPro" id="IPR006501">
    <property type="entry name" value="Pectinesterase_inhib_dom"/>
</dbReference>
<evidence type="ECO:0000256" key="1">
    <source>
        <dbReference type="ARBA" id="ARBA00022729"/>
    </source>
</evidence>
<dbReference type="PANTHER" id="PTHR31080:SF207">
    <property type="entry name" value="PECTINESTERASE INHIBITOR 9"/>
    <property type="match status" value="1"/>
</dbReference>
<feature type="chain" id="PRO_5004806518" description="Pectinesterase inhibitor domain-containing protein" evidence="2">
    <location>
        <begin position="23"/>
        <end position="191"/>
    </location>
</feature>
<dbReference type="OMA" id="KDIHDEP"/>
<proteinExistence type="predicted"/>
<dbReference type="GO" id="GO:0009505">
    <property type="term" value="C:plant-type cell wall"/>
    <property type="evidence" value="ECO:0000318"/>
    <property type="project" value="GO_Central"/>
</dbReference>
<dbReference type="NCBIfam" id="TIGR01614">
    <property type="entry name" value="PME_inhib"/>
    <property type="match status" value="1"/>
</dbReference>
<dbReference type="OrthoDB" id="1430376at2759"/>
<sequence length="191" mass="20464">MASVSSLMFLFIFPAVISSITAVTDKSCSDFIRTSCNATLYPSVCYDSLSPYADSIKQNPRKLAQAAISVSLKSARNASSLANRLARSSPDDGALKDCADTLADAVDLIKRSAHELGRLRRSSFGWQLSNIQSWLSAGMTDDDTCLDEFDDSTGDSGLSGRVSDAMKVTGYALAFVNNLATSQVKKKGNRP</sequence>
<dbReference type="GO" id="GO:0009827">
    <property type="term" value="P:plant-type cell wall modification"/>
    <property type="evidence" value="ECO:0000318"/>
    <property type="project" value="GO_Central"/>
</dbReference>
<dbReference type="SMART" id="SM00856">
    <property type="entry name" value="PMEI"/>
    <property type="match status" value="1"/>
</dbReference>
<keyword evidence="1 2" id="KW-0732">Signal</keyword>
<organism evidence="4 5">
    <name type="scientific">Amborella trichopoda</name>
    <dbReference type="NCBI Taxonomy" id="13333"/>
    <lineage>
        <taxon>Eukaryota</taxon>
        <taxon>Viridiplantae</taxon>
        <taxon>Streptophyta</taxon>
        <taxon>Embryophyta</taxon>
        <taxon>Tracheophyta</taxon>
        <taxon>Spermatophyta</taxon>
        <taxon>Magnoliopsida</taxon>
        <taxon>Amborellales</taxon>
        <taxon>Amborellaceae</taxon>
        <taxon>Amborella</taxon>
    </lineage>
</organism>
<dbReference type="AlphaFoldDB" id="W1NG39"/>
<dbReference type="HOGENOM" id="CLU_033761_0_2_1"/>
<name>W1NG39_AMBTC</name>
<feature type="signal peptide" evidence="2">
    <location>
        <begin position="1"/>
        <end position="22"/>
    </location>
</feature>
<dbReference type="Pfam" id="PF04043">
    <property type="entry name" value="PMEI"/>
    <property type="match status" value="1"/>
</dbReference>
<evidence type="ECO:0000313" key="4">
    <source>
        <dbReference type="EMBL" id="ERM94154.1"/>
    </source>
</evidence>
<evidence type="ECO:0000256" key="2">
    <source>
        <dbReference type="SAM" id="SignalP"/>
    </source>
</evidence>
<dbReference type="KEGG" id="atr:18422306"/>
<evidence type="ECO:0000259" key="3">
    <source>
        <dbReference type="SMART" id="SM00856"/>
    </source>
</evidence>
<feature type="domain" description="Pectinesterase inhibitor" evidence="3">
    <location>
        <begin position="27"/>
        <end position="175"/>
    </location>
</feature>
<dbReference type="InterPro" id="IPR051955">
    <property type="entry name" value="PME_Inhibitor"/>
</dbReference>
<dbReference type="CDD" id="cd15798">
    <property type="entry name" value="PMEI-like_3"/>
    <property type="match status" value="1"/>
</dbReference>
<evidence type="ECO:0000313" key="5">
    <source>
        <dbReference type="Proteomes" id="UP000017836"/>
    </source>
</evidence>
<dbReference type="Gene3D" id="1.20.140.40">
    <property type="entry name" value="Invertase/pectin methylesterase inhibitor family protein"/>
    <property type="match status" value="1"/>
</dbReference>
<dbReference type="eggNOG" id="ENOG502QPI3">
    <property type="taxonomic scope" value="Eukaryota"/>
</dbReference>